<evidence type="ECO:0000313" key="2">
    <source>
        <dbReference type="Proteomes" id="UP000587760"/>
    </source>
</evidence>
<accession>A0A841RAC9</accession>
<dbReference type="AlphaFoldDB" id="A0A841RAC9"/>
<dbReference type="RefSeq" id="WP_184748571.1">
    <property type="nucleotide sequence ID" value="NZ_JACHGJ010000011.1"/>
</dbReference>
<dbReference type="Pfam" id="PF05258">
    <property type="entry name" value="DciA"/>
    <property type="match status" value="1"/>
</dbReference>
<dbReference type="EMBL" id="JACHGJ010000011">
    <property type="protein sequence ID" value="MBB6482334.1"/>
    <property type="molecule type" value="Genomic_DNA"/>
</dbReference>
<sequence length="150" mass="17444">MDKAGDLLRNLPFFSQSGDPNSGDYAGFFGSWEKLAGQKLSQYSRIVDIENNSLLIEVDHPAIIQLLQMKYSEILGKVRRNYPQLQIGDMRMFVKNPEYVKQREDRKNISFPGDEKAIRESAEKKQDVIESIDNENFRDLLRDMKKRSQL</sequence>
<comment type="caution">
    <text evidence="1">The sequence shown here is derived from an EMBL/GenBank/DDBJ whole genome shotgun (WGS) entry which is preliminary data.</text>
</comment>
<dbReference type="InterPro" id="IPR007922">
    <property type="entry name" value="DciA-like"/>
</dbReference>
<proteinExistence type="predicted"/>
<reference evidence="1 2" key="1">
    <citation type="submission" date="2020-08" db="EMBL/GenBank/DDBJ databases">
        <title>Genomic Encyclopedia of Type Strains, Phase IV (KMG-IV): sequencing the most valuable type-strain genomes for metagenomic binning, comparative biology and taxonomic classification.</title>
        <authorList>
            <person name="Goeker M."/>
        </authorList>
    </citation>
    <scope>NUCLEOTIDE SEQUENCE [LARGE SCALE GENOMIC DNA]</scope>
    <source>
        <strain evidence="1 2">DSM 2461</strain>
    </source>
</reference>
<evidence type="ECO:0008006" key="3">
    <source>
        <dbReference type="Google" id="ProtNLM"/>
    </source>
</evidence>
<evidence type="ECO:0000313" key="1">
    <source>
        <dbReference type="EMBL" id="MBB6482334.1"/>
    </source>
</evidence>
<organism evidence="1 2">
    <name type="scientific">Spirochaeta isovalerica</name>
    <dbReference type="NCBI Taxonomy" id="150"/>
    <lineage>
        <taxon>Bacteria</taxon>
        <taxon>Pseudomonadati</taxon>
        <taxon>Spirochaetota</taxon>
        <taxon>Spirochaetia</taxon>
        <taxon>Spirochaetales</taxon>
        <taxon>Spirochaetaceae</taxon>
        <taxon>Spirochaeta</taxon>
    </lineage>
</organism>
<name>A0A841RAC9_9SPIO</name>
<gene>
    <name evidence="1" type="ORF">HNR50_004027</name>
</gene>
<keyword evidence="2" id="KW-1185">Reference proteome</keyword>
<protein>
    <recommendedName>
        <fullName evidence="3">DUF721 domain-containing protein</fullName>
    </recommendedName>
</protein>
<dbReference type="Proteomes" id="UP000587760">
    <property type="component" value="Unassembled WGS sequence"/>
</dbReference>